<evidence type="ECO:0000256" key="2">
    <source>
        <dbReference type="SAM" id="Phobius"/>
    </source>
</evidence>
<dbReference type="eggNOG" id="ENOG502SGXN">
    <property type="taxonomic scope" value="Eukaryota"/>
</dbReference>
<keyword evidence="4" id="KW-1185">Reference proteome</keyword>
<keyword evidence="2" id="KW-0812">Transmembrane</keyword>
<feature type="compositionally biased region" description="Polar residues" evidence="1">
    <location>
        <begin position="294"/>
        <end position="321"/>
    </location>
</feature>
<dbReference type="Proteomes" id="UP000001072">
    <property type="component" value="Unassembled WGS sequence"/>
</dbReference>
<organism evidence="4">
    <name type="scientific">Melampsora larici-populina (strain 98AG31 / pathotype 3-4-7)</name>
    <name type="common">Poplar leaf rust fungus</name>
    <dbReference type="NCBI Taxonomy" id="747676"/>
    <lineage>
        <taxon>Eukaryota</taxon>
        <taxon>Fungi</taxon>
        <taxon>Dikarya</taxon>
        <taxon>Basidiomycota</taxon>
        <taxon>Pucciniomycotina</taxon>
        <taxon>Pucciniomycetes</taxon>
        <taxon>Pucciniales</taxon>
        <taxon>Melampsoraceae</taxon>
        <taxon>Melampsora</taxon>
    </lineage>
</organism>
<gene>
    <name evidence="3" type="ORF">MELLADRAFT_109150</name>
</gene>
<feature type="compositionally biased region" description="Low complexity" evidence="1">
    <location>
        <begin position="138"/>
        <end position="155"/>
    </location>
</feature>
<protein>
    <recommendedName>
        <fullName evidence="5">Carbohydrate-binding module family 19 domain-containing protein</fullName>
    </recommendedName>
</protein>
<feature type="compositionally biased region" description="Polar residues" evidence="1">
    <location>
        <begin position="212"/>
        <end position="271"/>
    </location>
</feature>
<feature type="compositionally biased region" description="Low complexity" evidence="1">
    <location>
        <begin position="275"/>
        <end position="293"/>
    </location>
</feature>
<name>F4RVH0_MELLP</name>
<dbReference type="EMBL" id="GL883123">
    <property type="protein sequence ID" value="EGG03622.1"/>
    <property type="molecule type" value="Genomic_DNA"/>
</dbReference>
<evidence type="ECO:0000313" key="3">
    <source>
        <dbReference type="EMBL" id="EGG03622.1"/>
    </source>
</evidence>
<dbReference type="KEGG" id="mlr:MELLADRAFT_109150"/>
<dbReference type="HOGENOM" id="CLU_072847_0_0_1"/>
<reference evidence="4" key="1">
    <citation type="journal article" date="2011" name="Proc. Natl. Acad. Sci. U.S.A.">
        <title>Obligate biotrophy features unraveled by the genomic analysis of rust fungi.</title>
        <authorList>
            <person name="Duplessis S."/>
            <person name="Cuomo C.A."/>
            <person name="Lin Y.-C."/>
            <person name="Aerts A."/>
            <person name="Tisserant E."/>
            <person name="Veneault-Fourrey C."/>
            <person name="Joly D.L."/>
            <person name="Hacquard S."/>
            <person name="Amselem J."/>
            <person name="Cantarel B.L."/>
            <person name="Chiu R."/>
            <person name="Coutinho P.M."/>
            <person name="Feau N."/>
            <person name="Field M."/>
            <person name="Frey P."/>
            <person name="Gelhaye E."/>
            <person name="Goldberg J."/>
            <person name="Grabherr M.G."/>
            <person name="Kodira C.D."/>
            <person name="Kohler A."/>
            <person name="Kuees U."/>
            <person name="Lindquist E.A."/>
            <person name="Lucas S.M."/>
            <person name="Mago R."/>
            <person name="Mauceli E."/>
            <person name="Morin E."/>
            <person name="Murat C."/>
            <person name="Pangilinan J.L."/>
            <person name="Park R."/>
            <person name="Pearson M."/>
            <person name="Quesneville H."/>
            <person name="Rouhier N."/>
            <person name="Sakthikumar S."/>
            <person name="Salamov A.A."/>
            <person name="Schmutz J."/>
            <person name="Selles B."/>
            <person name="Shapiro H."/>
            <person name="Tanguay P."/>
            <person name="Tuskan G.A."/>
            <person name="Henrissat B."/>
            <person name="Van de Peer Y."/>
            <person name="Rouze P."/>
            <person name="Ellis J.G."/>
            <person name="Dodds P.N."/>
            <person name="Schein J.E."/>
            <person name="Zhong S."/>
            <person name="Hamelin R.C."/>
            <person name="Grigoriev I.V."/>
            <person name="Szabo L.J."/>
            <person name="Martin F."/>
        </authorList>
    </citation>
    <scope>NUCLEOTIDE SEQUENCE [LARGE SCALE GENOMIC DNA]</scope>
    <source>
        <strain evidence="4">98AG31 / pathotype 3-4-7</strain>
    </source>
</reference>
<sequence>MHTNKSFVILAAMVVTSVITLPARPLLVPARPKNNQRRAISADVLLNNGKLAQGLNAKYATMTLQSSCQEGDHACLQGGFAQCVAGKYVSLDCSPPTVCFELPLLLKPGSVPTCTTPEDAATRIANTGVKGGVKGDGTESSAGGNSTSSSAPAASMDGGPIGASDATPNANATSNANATHTDSHPDEFADDDFATSTFTNATLLSGAPEDPTSGNTNTTAPLEASPNVTSSDTTGATFSDTIEDCNSTFTNATLPPDSAENSTSSVKNTTAPLKVGSNVTSSNTSGVTFSNTTIDFNSTTPENSTVPTAATGTKATVSNSTLDEEDCDDA</sequence>
<dbReference type="AlphaFoldDB" id="F4RVH0"/>
<feature type="transmembrane region" description="Helical" evidence="2">
    <location>
        <begin position="6"/>
        <end position="27"/>
    </location>
</feature>
<feature type="region of interest" description="Disordered" evidence="1">
    <location>
        <begin position="126"/>
        <end position="330"/>
    </location>
</feature>
<dbReference type="GeneID" id="18923668"/>
<proteinExistence type="predicted"/>
<evidence type="ECO:0000256" key="1">
    <source>
        <dbReference type="SAM" id="MobiDB-lite"/>
    </source>
</evidence>
<feature type="compositionally biased region" description="Low complexity" evidence="1">
    <location>
        <begin position="163"/>
        <end position="180"/>
    </location>
</feature>
<keyword evidence="2" id="KW-1133">Transmembrane helix</keyword>
<evidence type="ECO:0008006" key="5">
    <source>
        <dbReference type="Google" id="ProtNLM"/>
    </source>
</evidence>
<dbReference type="InParanoid" id="F4RVH0"/>
<evidence type="ECO:0000313" key="4">
    <source>
        <dbReference type="Proteomes" id="UP000001072"/>
    </source>
</evidence>
<feature type="compositionally biased region" description="Polar residues" evidence="1">
    <location>
        <begin position="194"/>
        <end position="203"/>
    </location>
</feature>
<accession>F4RVH0</accession>
<dbReference type="OrthoDB" id="2362516at2759"/>
<keyword evidence="2" id="KW-0472">Membrane</keyword>
<dbReference type="VEuPathDB" id="FungiDB:MELLADRAFT_109150"/>
<dbReference type="RefSeq" id="XP_007413069.1">
    <property type="nucleotide sequence ID" value="XM_007413007.1"/>
</dbReference>